<proteinExistence type="predicted"/>
<comment type="caution">
    <text evidence="2">The sequence shown here is derived from an EMBL/GenBank/DDBJ whole genome shotgun (WGS) entry which is preliminary data.</text>
</comment>
<accession>A0ABS2N3H5</accession>
<evidence type="ECO:0000313" key="3">
    <source>
        <dbReference type="Proteomes" id="UP001296943"/>
    </source>
</evidence>
<dbReference type="Gene3D" id="1.10.10.10">
    <property type="entry name" value="Winged helix-like DNA-binding domain superfamily/Winged helix DNA-binding domain"/>
    <property type="match status" value="1"/>
</dbReference>
<dbReference type="EMBL" id="JAFBDR010000020">
    <property type="protein sequence ID" value="MBM7572682.1"/>
    <property type="molecule type" value="Genomic_DNA"/>
</dbReference>
<evidence type="ECO:0000313" key="2">
    <source>
        <dbReference type="EMBL" id="MBM7572682.1"/>
    </source>
</evidence>
<dbReference type="Proteomes" id="UP001296943">
    <property type="component" value="Unassembled WGS sequence"/>
</dbReference>
<gene>
    <name evidence="2" type="ORF">JOC48_003213</name>
</gene>
<protein>
    <submittedName>
        <fullName evidence="2">Uncharacterized protein</fullName>
    </submittedName>
</protein>
<feature type="compositionally biased region" description="Polar residues" evidence="1">
    <location>
        <begin position="69"/>
        <end position="94"/>
    </location>
</feature>
<name>A0ABS2N3H5_9BACI</name>
<evidence type="ECO:0000256" key="1">
    <source>
        <dbReference type="SAM" id="MobiDB-lite"/>
    </source>
</evidence>
<feature type="compositionally biased region" description="Polar residues" evidence="1">
    <location>
        <begin position="104"/>
        <end position="114"/>
    </location>
</feature>
<dbReference type="RefSeq" id="WP_204501362.1">
    <property type="nucleotide sequence ID" value="NZ_JAFBDR010000020.1"/>
</dbReference>
<dbReference type="InterPro" id="IPR036388">
    <property type="entry name" value="WH-like_DNA-bd_sf"/>
</dbReference>
<organism evidence="2 3">
    <name type="scientific">Aquibacillus albus</name>
    <dbReference type="NCBI Taxonomy" id="1168171"/>
    <lineage>
        <taxon>Bacteria</taxon>
        <taxon>Bacillati</taxon>
        <taxon>Bacillota</taxon>
        <taxon>Bacilli</taxon>
        <taxon>Bacillales</taxon>
        <taxon>Bacillaceae</taxon>
        <taxon>Aquibacillus</taxon>
    </lineage>
</organism>
<feature type="region of interest" description="Disordered" evidence="1">
    <location>
        <begin position="69"/>
        <end position="115"/>
    </location>
</feature>
<reference evidence="2 3" key="1">
    <citation type="submission" date="2021-01" db="EMBL/GenBank/DDBJ databases">
        <title>Genomic Encyclopedia of Type Strains, Phase IV (KMG-IV): sequencing the most valuable type-strain genomes for metagenomic binning, comparative biology and taxonomic classification.</title>
        <authorList>
            <person name="Goeker M."/>
        </authorList>
    </citation>
    <scope>NUCLEOTIDE SEQUENCE [LARGE SCALE GENOMIC DNA]</scope>
    <source>
        <strain evidence="2 3">DSM 23711</strain>
    </source>
</reference>
<sequence length="143" mass="16162">MIHINNKAGWKKQFTVAASVLRVKTGLKESSLKRAREELQQKGYISVQSRGGNQAPIYQLTSLSSILDHSTDDSANQTTTETTNQRMDQTTAPLNKQEKKRQNINKTRQQQLARSCSIKKTSENLLHTYKLSFRSGCLSSVMF</sequence>
<keyword evidence="3" id="KW-1185">Reference proteome</keyword>